<evidence type="ECO:0000313" key="6">
    <source>
        <dbReference type="EMBL" id="SER94926.1"/>
    </source>
</evidence>
<evidence type="ECO:0000256" key="3">
    <source>
        <dbReference type="ARBA" id="ARBA00023052"/>
    </source>
</evidence>
<dbReference type="InterPro" id="IPR029061">
    <property type="entry name" value="THDP-binding"/>
</dbReference>
<evidence type="ECO:0000256" key="1">
    <source>
        <dbReference type="ARBA" id="ARBA00001964"/>
    </source>
</evidence>
<dbReference type="Pfam" id="PF02780">
    <property type="entry name" value="Transketolase_C"/>
    <property type="match status" value="1"/>
</dbReference>
<keyword evidence="2" id="KW-0560">Oxidoreductase</keyword>
<dbReference type="AlphaFoldDB" id="A0A1H9TCT5"/>
<dbReference type="PANTHER" id="PTHR43257:SF2">
    <property type="entry name" value="PYRUVATE DEHYDROGENASE E1 COMPONENT SUBUNIT BETA"/>
    <property type="match status" value="1"/>
</dbReference>
<keyword evidence="3" id="KW-0786">Thiamine pyrophosphate</keyword>
<feature type="region of interest" description="Disordered" evidence="4">
    <location>
        <begin position="82"/>
        <end position="101"/>
    </location>
</feature>
<dbReference type="SUPFAM" id="SSF52922">
    <property type="entry name" value="TK C-terminal domain-like"/>
    <property type="match status" value="1"/>
</dbReference>
<dbReference type="EMBL" id="FOGU01000004">
    <property type="protein sequence ID" value="SER94926.1"/>
    <property type="molecule type" value="Genomic_DNA"/>
</dbReference>
<evidence type="ECO:0000256" key="2">
    <source>
        <dbReference type="ARBA" id="ARBA00023002"/>
    </source>
</evidence>
<sequence>MTPEALRIPAPEPGVARVTLSRWLVREGDVVRAGDVIAEIVGDTIVREIEALQSGRIGRILVAAGTRDVAVDTAIAIIDPTGAGNDAAPPAAEQRTGETPRGATYRHAIGTALRGAMEADPALLYLARPPEQGGARLAGELRDAFGHARVIDPGSGAEPALGLAVGAALGGQRVVIDIGRFADIYGALEQVLHVAAKTGPLSGDRATCPLVIRGVHGPAGRLGGVHGQDVAALMAAAPGLTVVAPSEPADARALMEAAIASDTPVIFLESETLFARGCDGGTRPDRPRRIGEARIVRTGRDVTLVGFGAAMPTTLSAAERLDAEGFAAEVIDLGTLRPLDLATVTDSVRRTGRCVTVEHGPSQGGIGAYIAARVTQAAFADLAAPVETCAGADTPCPYAEALEAASVPTTADIVAAVRRTRGT</sequence>
<proteinExistence type="predicted"/>
<dbReference type="FunFam" id="3.40.50.920:FF:000001">
    <property type="entry name" value="Pyruvate dehydrogenase E1 beta subunit"/>
    <property type="match status" value="1"/>
</dbReference>
<feature type="domain" description="Lipoyl-binding" evidence="5">
    <location>
        <begin position="3"/>
        <end position="79"/>
    </location>
</feature>
<dbReference type="SMART" id="SM00861">
    <property type="entry name" value="Transket_pyr"/>
    <property type="match status" value="1"/>
</dbReference>
<dbReference type="PROSITE" id="PS50968">
    <property type="entry name" value="BIOTINYL_LIPOYL"/>
    <property type="match status" value="1"/>
</dbReference>
<dbReference type="CDD" id="cd06849">
    <property type="entry name" value="lipoyl_domain"/>
    <property type="match status" value="1"/>
</dbReference>
<dbReference type="InterPro" id="IPR009014">
    <property type="entry name" value="Transketo_C/PFOR_II"/>
</dbReference>
<dbReference type="Gene3D" id="3.40.50.920">
    <property type="match status" value="1"/>
</dbReference>
<dbReference type="SUPFAM" id="SSF52518">
    <property type="entry name" value="Thiamin diphosphate-binding fold (THDP-binding)"/>
    <property type="match status" value="1"/>
</dbReference>
<dbReference type="SUPFAM" id="SSF51230">
    <property type="entry name" value="Single hybrid motif"/>
    <property type="match status" value="1"/>
</dbReference>
<dbReference type="InterPro" id="IPR000089">
    <property type="entry name" value="Biotin_lipoyl"/>
</dbReference>
<dbReference type="OrthoDB" id="9780894at2"/>
<keyword evidence="6" id="KW-0670">Pyruvate</keyword>
<protein>
    <submittedName>
        <fullName evidence="6">Pyruvate dehydrogenase E1 component beta subunit</fullName>
    </submittedName>
</protein>
<evidence type="ECO:0000313" key="7">
    <source>
        <dbReference type="Proteomes" id="UP000198885"/>
    </source>
</evidence>
<dbReference type="Pfam" id="PF00364">
    <property type="entry name" value="Biotin_lipoyl"/>
    <property type="match status" value="1"/>
</dbReference>
<organism evidence="6 7">
    <name type="scientific">Tranquillimonas rosea</name>
    <dbReference type="NCBI Taxonomy" id="641238"/>
    <lineage>
        <taxon>Bacteria</taxon>
        <taxon>Pseudomonadati</taxon>
        <taxon>Pseudomonadota</taxon>
        <taxon>Alphaproteobacteria</taxon>
        <taxon>Rhodobacterales</taxon>
        <taxon>Roseobacteraceae</taxon>
        <taxon>Tranquillimonas</taxon>
    </lineage>
</organism>
<comment type="cofactor">
    <cofactor evidence="1">
        <name>thiamine diphosphate</name>
        <dbReference type="ChEBI" id="CHEBI:58937"/>
    </cofactor>
</comment>
<dbReference type="GO" id="GO:0016491">
    <property type="term" value="F:oxidoreductase activity"/>
    <property type="evidence" value="ECO:0007669"/>
    <property type="project" value="UniProtKB-KW"/>
</dbReference>
<dbReference type="Proteomes" id="UP000198885">
    <property type="component" value="Unassembled WGS sequence"/>
</dbReference>
<accession>A0A1H9TCT5</accession>
<dbReference type="Pfam" id="PF02779">
    <property type="entry name" value="Transket_pyr"/>
    <property type="match status" value="1"/>
</dbReference>
<reference evidence="6 7" key="1">
    <citation type="submission" date="2016-10" db="EMBL/GenBank/DDBJ databases">
        <authorList>
            <person name="de Groot N.N."/>
        </authorList>
    </citation>
    <scope>NUCLEOTIDE SEQUENCE [LARGE SCALE GENOMIC DNA]</scope>
    <source>
        <strain evidence="6 7">DSM 23042</strain>
    </source>
</reference>
<dbReference type="Gene3D" id="2.40.50.100">
    <property type="match status" value="1"/>
</dbReference>
<evidence type="ECO:0000259" key="5">
    <source>
        <dbReference type="PROSITE" id="PS50968"/>
    </source>
</evidence>
<evidence type="ECO:0000256" key="4">
    <source>
        <dbReference type="SAM" id="MobiDB-lite"/>
    </source>
</evidence>
<dbReference type="InterPro" id="IPR033248">
    <property type="entry name" value="Transketolase_C"/>
</dbReference>
<dbReference type="InterPro" id="IPR011053">
    <property type="entry name" value="Single_hybrid_motif"/>
</dbReference>
<keyword evidence="7" id="KW-1185">Reference proteome</keyword>
<name>A0A1H9TCT5_9RHOB</name>
<gene>
    <name evidence="6" type="ORF">SAMN04490244_10499</name>
</gene>
<dbReference type="STRING" id="641238.SAMN04490244_10499"/>
<dbReference type="RefSeq" id="WP_092691412.1">
    <property type="nucleotide sequence ID" value="NZ_CBDDGO010000004.1"/>
</dbReference>
<dbReference type="PANTHER" id="PTHR43257">
    <property type="entry name" value="PYRUVATE DEHYDROGENASE E1 COMPONENT BETA SUBUNIT"/>
    <property type="match status" value="1"/>
</dbReference>
<dbReference type="InterPro" id="IPR005475">
    <property type="entry name" value="Transketolase-like_Pyr-bd"/>
</dbReference>
<dbReference type="Gene3D" id="3.40.50.970">
    <property type="match status" value="1"/>
</dbReference>